<protein>
    <submittedName>
        <fullName evidence="1">Uncharacterized protein</fullName>
    </submittedName>
</protein>
<dbReference type="PATRIC" id="fig|1122985.7.peg.1617"/>
<accession>A0A069QI47</accession>
<sequence>MNIVDKVTMTVEGMGACDTFEGRTLDKLIEQLFTPQGLEFVMKNAYPDLDTFRKFKKYGVEEKGVYIDCGDIMLTDPERVFLIGDTRATLNFTQTRAYKVRLMFGAKATVNASGYSVVSVGKDRMSRVEVNTSDNALILR</sequence>
<gene>
    <name evidence="1" type="ORF">HMPREF1991_01555</name>
</gene>
<evidence type="ECO:0000313" key="2">
    <source>
        <dbReference type="Proteomes" id="UP000027442"/>
    </source>
</evidence>
<dbReference type="RefSeq" id="WP_018967351.1">
    <property type="nucleotide sequence ID" value="NZ_KB899214.1"/>
</dbReference>
<dbReference type="Proteomes" id="UP000027442">
    <property type="component" value="Unassembled WGS sequence"/>
</dbReference>
<reference evidence="1 2" key="1">
    <citation type="submission" date="2013-08" db="EMBL/GenBank/DDBJ databases">
        <authorList>
            <person name="Weinstock G."/>
            <person name="Sodergren E."/>
            <person name="Wylie T."/>
            <person name="Fulton L."/>
            <person name="Fulton R."/>
            <person name="Fronick C."/>
            <person name="O'Laughlin M."/>
            <person name="Godfrey J."/>
            <person name="Miner T."/>
            <person name="Herter B."/>
            <person name="Appelbaum E."/>
            <person name="Cordes M."/>
            <person name="Lek S."/>
            <person name="Wollam A."/>
            <person name="Pepin K.H."/>
            <person name="Palsikar V.B."/>
            <person name="Mitreva M."/>
            <person name="Wilson R.K."/>
        </authorList>
    </citation>
    <scope>NUCLEOTIDE SEQUENCE [LARGE SCALE GENOMIC DNA]</scope>
    <source>
        <strain evidence="1 2">ATCC 15930</strain>
    </source>
</reference>
<dbReference type="HOGENOM" id="CLU_138985_0_0_10"/>
<comment type="caution">
    <text evidence="1">The sequence shown here is derived from an EMBL/GenBank/DDBJ whole genome shotgun (WGS) entry which is preliminary data.</text>
</comment>
<dbReference type="AlphaFoldDB" id="A0A069QI47"/>
<organism evidence="1 2">
    <name type="scientific">Hoylesella loescheii DSM 19665 = JCM 12249 = ATCC 15930</name>
    <dbReference type="NCBI Taxonomy" id="1122985"/>
    <lineage>
        <taxon>Bacteria</taxon>
        <taxon>Pseudomonadati</taxon>
        <taxon>Bacteroidota</taxon>
        <taxon>Bacteroidia</taxon>
        <taxon>Bacteroidales</taxon>
        <taxon>Prevotellaceae</taxon>
        <taxon>Hoylesella</taxon>
    </lineage>
</organism>
<dbReference type="EMBL" id="JNGW01000066">
    <property type="protein sequence ID" value="KDR52372.1"/>
    <property type="molecule type" value="Genomic_DNA"/>
</dbReference>
<evidence type="ECO:0000313" key="1">
    <source>
        <dbReference type="EMBL" id="KDR52372.1"/>
    </source>
</evidence>
<name>A0A069QI47_HOYLO</name>
<proteinExistence type="predicted"/>
<keyword evidence="2" id="KW-1185">Reference proteome</keyword>